<accession>A0AAV3FE00</accession>
<evidence type="ECO:0000313" key="1">
    <source>
        <dbReference type="EMBL" id="EIA17555.1"/>
    </source>
</evidence>
<evidence type="ECO:0008006" key="3">
    <source>
        <dbReference type="Google" id="ProtNLM"/>
    </source>
</evidence>
<protein>
    <recommendedName>
        <fullName evidence="3">Transposase</fullName>
    </recommendedName>
</protein>
<dbReference type="Proteomes" id="UP000005358">
    <property type="component" value="Chromosome"/>
</dbReference>
<proteinExistence type="predicted"/>
<organism evidence="1 2">
    <name type="scientific">Clostridium perfringens F262</name>
    <dbReference type="NCBI Taxonomy" id="883064"/>
    <lineage>
        <taxon>Bacteria</taxon>
        <taxon>Bacillati</taxon>
        <taxon>Bacillota</taxon>
        <taxon>Clostridia</taxon>
        <taxon>Eubacteriales</taxon>
        <taxon>Clostridiaceae</taxon>
        <taxon>Clostridium</taxon>
    </lineage>
</organism>
<reference evidence="1 2" key="1">
    <citation type="journal article" date="2012" name="PLoS ONE">
        <title>Genome Sequencing and Analysis of a Type A Clostridium perfringens Isolate from a Case of Bovine Clostridial Abomasitis.</title>
        <authorList>
            <person name="Nowell V.J."/>
            <person name="Kropinski A.M."/>
            <person name="Songer J.G."/>
            <person name="Macinnes J.I."/>
            <person name="Parreira V.R."/>
            <person name="Prescott J.F."/>
        </authorList>
    </citation>
    <scope>NUCLEOTIDE SEQUENCE [LARGE SCALE GENOMIC DNA]</scope>
    <source>
        <strain evidence="1 2">F262</strain>
    </source>
</reference>
<sequence>MDKFPRYKNEDLKEKTTLRKLAQEQLDLINTGSKTINQVRKVYGLEVVEGGYKLYHKIVA</sequence>
<dbReference type="AlphaFoldDB" id="A0AAV3FE00"/>
<evidence type="ECO:0000313" key="2">
    <source>
        <dbReference type="Proteomes" id="UP000005358"/>
    </source>
</evidence>
<comment type="caution">
    <text evidence="1">The sequence shown here is derived from an EMBL/GenBank/DDBJ whole genome shotgun (WGS) entry which is preliminary data.</text>
</comment>
<gene>
    <name evidence="1" type="ORF">HA1_06232</name>
</gene>
<name>A0AAV3FE00_CLOPF</name>
<dbReference type="EMBL" id="AFES01000016">
    <property type="protein sequence ID" value="EIA17555.1"/>
    <property type="molecule type" value="Genomic_DNA"/>
</dbReference>
<dbReference type="RefSeq" id="WP_003481027.1">
    <property type="nucleotide sequence ID" value="NZ_CM001477.1"/>
</dbReference>